<evidence type="ECO:0000256" key="4">
    <source>
        <dbReference type="ARBA" id="ARBA00022691"/>
    </source>
</evidence>
<feature type="binding site" evidence="6">
    <location>
        <position position="298"/>
    </location>
    <ligand>
        <name>S-adenosyl-L-methionine</name>
        <dbReference type="ChEBI" id="CHEBI:59789"/>
    </ligand>
</feature>
<feature type="active site" evidence="7">
    <location>
        <position position="372"/>
    </location>
</feature>
<evidence type="ECO:0000313" key="9">
    <source>
        <dbReference type="Proteomes" id="UP001202827"/>
    </source>
</evidence>
<keyword evidence="5" id="KW-0411">Iron-sulfur</keyword>
<evidence type="ECO:0000256" key="2">
    <source>
        <dbReference type="ARBA" id="ARBA00022603"/>
    </source>
</evidence>
<evidence type="ECO:0000313" key="8">
    <source>
        <dbReference type="EMBL" id="MCK8780670.1"/>
    </source>
</evidence>
<evidence type="ECO:0000256" key="3">
    <source>
        <dbReference type="ARBA" id="ARBA00022679"/>
    </source>
</evidence>
<reference evidence="8 9" key="1">
    <citation type="submission" date="2022-04" db="EMBL/GenBank/DDBJ databases">
        <title>Rhizobium coralii sp. nov., isolated from coral Turbinaria peltata.</title>
        <authorList>
            <person name="Sun H."/>
        </authorList>
    </citation>
    <scope>NUCLEOTIDE SEQUENCE [LARGE SCALE GENOMIC DNA]</scope>
    <source>
        <strain evidence="8 9">NTR19</strain>
    </source>
</reference>
<evidence type="ECO:0000256" key="7">
    <source>
        <dbReference type="PROSITE-ProRule" id="PRU10015"/>
    </source>
</evidence>
<keyword evidence="1" id="KW-0479">Metal-binding</keyword>
<dbReference type="GO" id="GO:0032259">
    <property type="term" value="P:methylation"/>
    <property type="evidence" value="ECO:0007669"/>
    <property type="project" value="UniProtKB-KW"/>
</dbReference>
<comment type="caution">
    <text evidence="8">The sequence shown here is derived from an EMBL/GenBank/DDBJ whole genome shotgun (WGS) entry which is preliminary data.</text>
</comment>
<dbReference type="Gene3D" id="3.40.50.150">
    <property type="entry name" value="Vaccinia Virus protein VP39"/>
    <property type="match status" value="1"/>
</dbReference>
<proteinExistence type="inferred from homology"/>
<dbReference type="RefSeq" id="WP_248683251.1">
    <property type="nucleotide sequence ID" value="NZ_JALPRY010000012.1"/>
</dbReference>
<keyword evidence="4 6" id="KW-0949">S-adenosyl-L-methionine</keyword>
<dbReference type="CDD" id="cd02440">
    <property type="entry name" value="AdoMet_MTases"/>
    <property type="match status" value="1"/>
</dbReference>
<dbReference type="GO" id="GO:0008168">
    <property type="term" value="F:methyltransferase activity"/>
    <property type="evidence" value="ECO:0007669"/>
    <property type="project" value="UniProtKB-KW"/>
</dbReference>
<dbReference type="PANTHER" id="PTHR11061:SF49">
    <property type="entry name" value="23S RRNA (URACIL(1939)-C(5))-METHYLTRANSFERASE RLMD"/>
    <property type="match status" value="1"/>
</dbReference>
<dbReference type="InterPro" id="IPR029063">
    <property type="entry name" value="SAM-dependent_MTases_sf"/>
</dbReference>
<protein>
    <submittedName>
        <fullName evidence="8">Class I SAM-dependent RNA methyltransferase</fullName>
    </submittedName>
</protein>
<accession>A0ABT0IS32</accession>
<dbReference type="InterPro" id="IPR012340">
    <property type="entry name" value="NA-bd_OB-fold"/>
</dbReference>
<keyword evidence="1" id="KW-0408">Iron</keyword>
<dbReference type="Gene3D" id="2.40.50.1070">
    <property type="match status" value="1"/>
</dbReference>
<dbReference type="PROSITE" id="PS01230">
    <property type="entry name" value="TRMA_1"/>
    <property type="match status" value="1"/>
</dbReference>
<sequence>MSTLTVSIDRLGSQGHGIAEDSNGPIYVPYALPRESVAIARNGDYGTIMSIAVPSPDRVKPPCRHFGPDSDACGGCVLQHLADSPYHSFKRDLVVHALRSRGLEPPVRDLVICRPGERRRVVLSARQTEKEFLLGYNRAETNHIFNVVECPISSPGIVGQLGAIRAIAKSLVSGSEIIRIAVLETLVGLDLAVEGLKPLGEKHRRSVTETVLSLRGIARLSVNGEILIEPQKPKVDFGGVTVTPPPAGFVQATKPAEEAMAELVQAHVGKSKRIIDLFAGSGTFSLRLARRAKVHAVEGDDKAIRALDTAARNTQGLKPVTVERRDLFRRPMMVSELKNFDAVVFDPPRAGAEAQMRELARSSVKTVAAVSCNPVTLARDLKILVDGGYQIKEVTPIDQFLWSPHVEAVALLVR</sequence>
<keyword evidence="9" id="KW-1185">Reference proteome</keyword>
<dbReference type="Gene3D" id="2.40.50.140">
    <property type="entry name" value="Nucleic acid-binding proteins"/>
    <property type="match status" value="1"/>
</dbReference>
<name>A0ABT0IS32_9HYPH</name>
<keyword evidence="2 6" id="KW-0489">Methyltransferase</keyword>
<dbReference type="SUPFAM" id="SSF53335">
    <property type="entry name" value="S-adenosyl-L-methionine-dependent methyltransferases"/>
    <property type="match status" value="1"/>
</dbReference>
<dbReference type="InterPro" id="IPR010280">
    <property type="entry name" value="U5_MeTrfase_fam"/>
</dbReference>
<evidence type="ECO:0000256" key="1">
    <source>
        <dbReference type="ARBA" id="ARBA00022485"/>
    </source>
</evidence>
<keyword evidence="1" id="KW-0004">4Fe-4S</keyword>
<evidence type="ECO:0000256" key="5">
    <source>
        <dbReference type="ARBA" id="ARBA00023014"/>
    </source>
</evidence>
<feature type="binding site" evidence="6">
    <location>
        <position position="251"/>
    </location>
    <ligand>
        <name>S-adenosyl-L-methionine</name>
        <dbReference type="ChEBI" id="CHEBI:59789"/>
    </ligand>
</feature>
<dbReference type="EMBL" id="JALPRY010000012">
    <property type="protein sequence ID" value="MCK8780670.1"/>
    <property type="molecule type" value="Genomic_DNA"/>
</dbReference>
<keyword evidence="3 6" id="KW-0808">Transferase</keyword>
<dbReference type="Pfam" id="PF05958">
    <property type="entry name" value="tRNA_U5-meth_tr"/>
    <property type="match status" value="1"/>
</dbReference>
<feature type="active site" description="Nucleophile" evidence="6">
    <location>
        <position position="372"/>
    </location>
</feature>
<evidence type="ECO:0000256" key="6">
    <source>
        <dbReference type="PROSITE-ProRule" id="PRU01024"/>
    </source>
</evidence>
<dbReference type="PROSITE" id="PS51687">
    <property type="entry name" value="SAM_MT_RNA_M5U"/>
    <property type="match status" value="1"/>
</dbReference>
<feature type="binding site" evidence="6">
    <location>
        <position position="346"/>
    </location>
    <ligand>
        <name>S-adenosyl-L-methionine</name>
        <dbReference type="ChEBI" id="CHEBI:59789"/>
    </ligand>
</feature>
<dbReference type="PANTHER" id="PTHR11061">
    <property type="entry name" value="RNA M5U METHYLTRANSFERASE"/>
    <property type="match status" value="1"/>
</dbReference>
<keyword evidence="8" id="KW-0614">Plasmid</keyword>
<comment type="similarity">
    <text evidence="6">Belongs to the class I-like SAM-binding methyltransferase superfamily. RNA M5U methyltransferase family.</text>
</comment>
<dbReference type="InterPro" id="IPR030390">
    <property type="entry name" value="MeTrfase_TrmA_AS"/>
</dbReference>
<organism evidence="8 9">
    <name type="scientific">Neorhizobium turbinariae</name>
    <dbReference type="NCBI Taxonomy" id="2937795"/>
    <lineage>
        <taxon>Bacteria</taxon>
        <taxon>Pseudomonadati</taxon>
        <taxon>Pseudomonadota</taxon>
        <taxon>Alphaproteobacteria</taxon>
        <taxon>Hyphomicrobiales</taxon>
        <taxon>Rhizobiaceae</taxon>
        <taxon>Rhizobium/Agrobacterium group</taxon>
        <taxon>Neorhizobium</taxon>
    </lineage>
</organism>
<feature type="binding site" evidence="6">
    <location>
        <position position="278"/>
    </location>
    <ligand>
        <name>S-adenosyl-L-methionine</name>
        <dbReference type="ChEBI" id="CHEBI:59789"/>
    </ligand>
</feature>
<dbReference type="Proteomes" id="UP001202827">
    <property type="component" value="Unassembled WGS sequence"/>
</dbReference>
<gene>
    <name evidence="8" type="ORF">M0654_11815</name>
</gene>
<dbReference type="SUPFAM" id="SSF50249">
    <property type="entry name" value="Nucleic acid-binding proteins"/>
    <property type="match status" value="1"/>
</dbReference>